<keyword evidence="3 6" id="KW-0812">Transmembrane</keyword>
<keyword evidence="4 6" id="KW-1133">Transmembrane helix</keyword>
<dbReference type="Proteomes" id="UP000295096">
    <property type="component" value="Unassembled WGS sequence"/>
</dbReference>
<evidence type="ECO:0000256" key="5">
    <source>
        <dbReference type="ARBA" id="ARBA00023136"/>
    </source>
</evidence>
<dbReference type="EMBL" id="SMSJ01000023">
    <property type="protein sequence ID" value="TDH61304.1"/>
    <property type="molecule type" value="Genomic_DNA"/>
</dbReference>
<dbReference type="OrthoDB" id="9803632at2"/>
<dbReference type="Gene3D" id="1.10.357.140">
    <property type="entry name" value="UbiA prenyltransferase"/>
    <property type="match status" value="1"/>
</dbReference>
<feature type="transmembrane region" description="Helical" evidence="6">
    <location>
        <begin position="307"/>
        <end position="326"/>
    </location>
</feature>
<feature type="transmembrane region" description="Helical" evidence="6">
    <location>
        <begin position="265"/>
        <end position="286"/>
    </location>
</feature>
<feature type="transmembrane region" description="Helical" evidence="6">
    <location>
        <begin position="505"/>
        <end position="520"/>
    </location>
</feature>
<dbReference type="InterPro" id="IPR036412">
    <property type="entry name" value="HAD-like_sf"/>
</dbReference>
<keyword evidence="8" id="KW-1185">Reference proteome</keyword>
<protein>
    <submittedName>
        <fullName evidence="7">UbiA family prenyltransferase</fullName>
    </submittedName>
</protein>
<dbReference type="CDD" id="cd13963">
    <property type="entry name" value="PT_UbiA_2"/>
    <property type="match status" value="1"/>
</dbReference>
<comment type="subcellular location">
    <subcellularLocation>
        <location evidence="1">Membrane</location>
        <topology evidence="1">Multi-pass membrane protein</topology>
    </subcellularLocation>
</comment>
<evidence type="ECO:0000313" key="7">
    <source>
        <dbReference type="EMBL" id="TDH61304.1"/>
    </source>
</evidence>
<dbReference type="InterPro" id="IPR044878">
    <property type="entry name" value="UbiA_sf"/>
</dbReference>
<dbReference type="GO" id="GO:0016020">
    <property type="term" value="C:membrane"/>
    <property type="evidence" value="ECO:0007669"/>
    <property type="project" value="UniProtKB-SubCell"/>
</dbReference>
<dbReference type="GO" id="GO:0016765">
    <property type="term" value="F:transferase activity, transferring alkyl or aryl (other than methyl) groups"/>
    <property type="evidence" value="ECO:0007669"/>
    <property type="project" value="InterPro"/>
</dbReference>
<evidence type="ECO:0000256" key="3">
    <source>
        <dbReference type="ARBA" id="ARBA00022692"/>
    </source>
</evidence>
<evidence type="ECO:0000256" key="4">
    <source>
        <dbReference type="ARBA" id="ARBA00022989"/>
    </source>
</evidence>
<proteinExistence type="predicted"/>
<feature type="transmembrane region" description="Helical" evidence="6">
    <location>
        <begin position="383"/>
        <end position="404"/>
    </location>
</feature>
<dbReference type="Gene3D" id="3.40.50.1000">
    <property type="entry name" value="HAD superfamily/HAD-like"/>
    <property type="match status" value="1"/>
</dbReference>
<sequence length="521" mass="55375">MPGPLTPMALPPSHLRCDFPAAVSGTVFVMQDAVMHQGHGASAAGNAAPLLPLAVDLDGTLLATDTLHEGLVAALVRDPASVPGLLRSLLQGRAHFKQQVSRAAPANAAILPLRKPFVEWLEVQRAAGRRLHLVTAADQSVADAVAGHLEIFDSATGSDGTRNLKGPEKAAWLRARFPGGFAYAGDSHHDLDVFAAAEEIVLVNTSPAVAAAARRMTETEVLAEFPSENSPIRDWIGALRIHQWSKNALLFVPLVLGHKLGDPQAILSCVLGLVLMGMTASGTYLLNDIADLPSDRLHRTKRNRAIAAGRIAPLHALAGAIALILMGFVGGALLSGAFLLGLVGYVCLSLTYSAFLKRIALLDTLTIGGLFTLRLALGVELAGVPYSPWLMAFAGFFFFSCALAKRHGELMEAKVAHGGGLARRGYEVDDWPLTLGFGAASAMAALQIMILYVANEAAPSRLYTHGAWLYVAPAALAVWLVRIWMLSHRRLLKDDPVVFALRDRWSWAIGAVIAAAIVAAL</sequence>
<feature type="transmembrane region" description="Helical" evidence="6">
    <location>
        <begin position="433"/>
        <end position="455"/>
    </location>
</feature>
<comment type="caution">
    <text evidence="7">The sequence shown here is derived from an EMBL/GenBank/DDBJ whole genome shotgun (WGS) entry which is preliminary data.</text>
</comment>
<evidence type="ECO:0000313" key="8">
    <source>
        <dbReference type="Proteomes" id="UP000295096"/>
    </source>
</evidence>
<gene>
    <name evidence="7" type="ORF">E2C06_17520</name>
</gene>
<dbReference type="NCBIfam" id="NF006088">
    <property type="entry name" value="PRK08238.1"/>
    <property type="match status" value="1"/>
</dbReference>
<organism evidence="7 8">
    <name type="scientific">Dankookia rubra</name>
    <dbReference type="NCBI Taxonomy" id="1442381"/>
    <lineage>
        <taxon>Bacteria</taxon>
        <taxon>Pseudomonadati</taxon>
        <taxon>Pseudomonadota</taxon>
        <taxon>Alphaproteobacteria</taxon>
        <taxon>Acetobacterales</taxon>
        <taxon>Roseomonadaceae</taxon>
        <taxon>Dankookia</taxon>
    </lineage>
</organism>
<dbReference type="InterPro" id="IPR000537">
    <property type="entry name" value="UbiA_prenyltransferase"/>
</dbReference>
<dbReference type="SUPFAM" id="SSF56784">
    <property type="entry name" value="HAD-like"/>
    <property type="match status" value="1"/>
</dbReference>
<accession>A0A4R5QDQ4</accession>
<dbReference type="Pfam" id="PF01040">
    <property type="entry name" value="UbiA"/>
    <property type="match status" value="1"/>
</dbReference>
<reference evidence="7 8" key="1">
    <citation type="journal article" date="2016" name="J. Microbiol.">
        <title>Dankookia rubra gen. nov., sp. nov., an alphaproteobacterium isolated from sediment of a shallow stream.</title>
        <authorList>
            <person name="Kim W.H."/>
            <person name="Kim D.H."/>
            <person name="Kang K."/>
            <person name="Ahn T.Y."/>
        </authorList>
    </citation>
    <scope>NUCLEOTIDE SEQUENCE [LARGE SCALE GENOMIC DNA]</scope>
    <source>
        <strain evidence="7 8">JCM30602</strain>
    </source>
</reference>
<evidence type="ECO:0000256" key="2">
    <source>
        <dbReference type="ARBA" id="ARBA00022475"/>
    </source>
</evidence>
<feature type="transmembrane region" description="Helical" evidence="6">
    <location>
        <begin position="467"/>
        <end position="485"/>
    </location>
</feature>
<evidence type="ECO:0000256" key="1">
    <source>
        <dbReference type="ARBA" id="ARBA00004141"/>
    </source>
</evidence>
<keyword evidence="7" id="KW-0808">Transferase</keyword>
<keyword evidence="5 6" id="KW-0472">Membrane</keyword>
<feature type="transmembrane region" description="Helical" evidence="6">
    <location>
        <begin position="332"/>
        <end position="352"/>
    </location>
</feature>
<evidence type="ECO:0000256" key="6">
    <source>
        <dbReference type="SAM" id="Phobius"/>
    </source>
</evidence>
<keyword evidence="2" id="KW-1003">Cell membrane</keyword>
<name>A0A4R5QDQ4_9PROT</name>
<dbReference type="InterPro" id="IPR023214">
    <property type="entry name" value="HAD_sf"/>
</dbReference>
<dbReference type="AlphaFoldDB" id="A0A4R5QDQ4"/>